<dbReference type="PATRIC" id="fig|1050174.4.peg.148"/>
<evidence type="ECO:0000313" key="2">
    <source>
        <dbReference type="Proteomes" id="UP000035368"/>
    </source>
</evidence>
<dbReference type="EMBL" id="CP011541">
    <property type="protein sequence ID" value="AKK02034.1"/>
    <property type="molecule type" value="Genomic_DNA"/>
</dbReference>
<evidence type="ECO:0000313" key="1">
    <source>
        <dbReference type="EMBL" id="AKK02034.1"/>
    </source>
</evidence>
<reference evidence="1 2" key="1">
    <citation type="submission" date="2015-05" db="EMBL/GenBank/DDBJ databases">
        <title>Complete genome sequence of Corynebacterium epidermidicanis DSM 45586, isolated from the skin of a dog suffering from pruritus.</title>
        <authorList>
            <person name="Ruckert C."/>
            <person name="Albersmeier A."/>
            <person name="Winkler A."/>
            <person name="Tauch A."/>
        </authorList>
    </citation>
    <scope>NUCLEOTIDE SEQUENCE [LARGE SCALE GENOMIC DNA]</scope>
    <source>
        <strain evidence="1 2">DSM 45586</strain>
    </source>
</reference>
<accession>A0A0G3GLI8</accession>
<proteinExistence type="predicted"/>
<gene>
    <name evidence="1" type="ORF">CEPID_00700</name>
</gene>
<name>A0A0G3GLI8_9CORY</name>
<dbReference type="Proteomes" id="UP000035368">
    <property type="component" value="Chromosome"/>
</dbReference>
<organism evidence="1 2">
    <name type="scientific">Corynebacterium epidermidicanis</name>
    <dbReference type="NCBI Taxonomy" id="1050174"/>
    <lineage>
        <taxon>Bacteria</taxon>
        <taxon>Bacillati</taxon>
        <taxon>Actinomycetota</taxon>
        <taxon>Actinomycetes</taxon>
        <taxon>Mycobacteriales</taxon>
        <taxon>Corynebacteriaceae</taxon>
        <taxon>Corynebacterium</taxon>
    </lineage>
</organism>
<sequence length="511" mass="58400">MNSSVQSTTTEAESLGKETLVTHFLDLFACLEEVMDNVPNQSLFLAIKDLYYDTHGRIANYFNESPQLRIDISDQIQSRRLSRIDWSLLQPEVEGLALLYNFSPFQDTGATVASKRIRNFGKTVDVIACSMLHRKKIDPTIETISQPYVRKKKFLSTAPSWDSFPKYESYVRRAIREAEMLMQEGAKYKFIYSRAMWAPSLYAGAMFKIKHPEIKWIAEFSDPLSRDVEGKRRGAALPQDSLLLAEFAKRIELPKEQISEFNVFELAEYLVYILADEIVFTNTNQKNIMLDQIYESDFGRNLFDEVEKKSSVQNHPTLPREYYSVVDSDYKVSDQFLNLAYFGEFYSSRGITEVTAAIRSLPDCIRKRIKLHVFTNYIPPSEGGARPRQLSEAQFNELVERAHEGVGSKGIEENVSFNASLPYLKFLATTDRFDVLIVNDARSGEHHKINPYLPSKWSDYAGSSASSWAFIEAGSILSTKNAKYKTPVGDVLTARKLLWDLVLEKYPETVV</sequence>
<protein>
    <submittedName>
        <fullName evidence="1">Uncharacterized protein</fullName>
    </submittedName>
</protein>
<dbReference type="STRING" id="1050174.CEPID_00700"/>
<keyword evidence="2" id="KW-1185">Reference proteome</keyword>
<dbReference type="KEGG" id="cei:CEPID_00700"/>
<dbReference type="AlphaFoldDB" id="A0A0G3GLI8"/>